<evidence type="ECO:0000256" key="2">
    <source>
        <dbReference type="ARBA" id="ARBA00021200"/>
    </source>
</evidence>
<dbReference type="PANTHER" id="PTHR14995:SF2">
    <property type="entry name" value="PROTEIN AMNIONLESS"/>
    <property type="match status" value="1"/>
</dbReference>
<keyword evidence="6" id="KW-0732">Signal</keyword>
<evidence type="ECO:0000256" key="7">
    <source>
        <dbReference type="ARBA" id="ARBA00022927"/>
    </source>
</evidence>
<accession>A0ABM1TXP4</accession>
<gene>
    <name evidence="13" type="primary">Amn</name>
</gene>
<dbReference type="Pfam" id="PF14828">
    <property type="entry name" value="Amnionless"/>
    <property type="match status" value="1"/>
</dbReference>
<evidence type="ECO:0000256" key="10">
    <source>
        <dbReference type="SAM" id="MobiDB-lite"/>
    </source>
</evidence>
<keyword evidence="9 11" id="KW-0472">Membrane</keyword>
<keyword evidence="7" id="KW-0653">Protein transport</keyword>
<evidence type="ECO:0000256" key="5">
    <source>
        <dbReference type="ARBA" id="ARBA00022692"/>
    </source>
</evidence>
<keyword evidence="8 11" id="KW-1133">Transmembrane helix</keyword>
<evidence type="ECO:0000256" key="4">
    <source>
        <dbReference type="ARBA" id="ARBA00022475"/>
    </source>
</evidence>
<evidence type="ECO:0000256" key="3">
    <source>
        <dbReference type="ARBA" id="ARBA00022448"/>
    </source>
</evidence>
<dbReference type="RefSeq" id="XP_026634506.1">
    <property type="nucleotide sequence ID" value="XM_026778705.1"/>
</dbReference>
<organism evidence="12 13">
    <name type="scientific">Microtus ochrogaster</name>
    <name type="common">Prairie vole</name>
    <dbReference type="NCBI Taxonomy" id="79684"/>
    <lineage>
        <taxon>Eukaryota</taxon>
        <taxon>Metazoa</taxon>
        <taxon>Chordata</taxon>
        <taxon>Craniata</taxon>
        <taxon>Vertebrata</taxon>
        <taxon>Euteleostomi</taxon>
        <taxon>Mammalia</taxon>
        <taxon>Eutheria</taxon>
        <taxon>Euarchontoglires</taxon>
        <taxon>Glires</taxon>
        <taxon>Rodentia</taxon>
        <taxon>Myomorpha</taxon>
        <taxon>Muroidea</taxon>
        <taxon>Cricetidae</taxon>
        <taxon>Arvicolinae</taxon>
        <taxon>Microtus</taxon>
    </lineage>
</organism>
<evidence type="ECO:0000256" key="6">
    <source>
        <dbReference type="ARBA" id="ARBA00022729"/>
    </source>
</evidence>
<feature type="region of interest" description="Disordered" evidence="10">
    <location>
        <begin position="39"/>
        <end position="62"/>
    </location>
</feature>
<dbReference type="Proteomes" id="UP000694915">
    <property type="component" value="Chromosome 1"/>
</dbReference>
<evidence type="ECO:0000256" key="11">
    <source>
        <dbReference type="SAM" id="Phobius"/>
    </source>
</evidence>
<evidence type="ECO:0000313" key="13">
    <source>
        <dbReference type="RefSeq" id="XP_026634506.1"/>
    </source>
</evidence>
<proteinExistence type="predicted"/>
<comment type="subcellular location">
    <subcellularLocation>
        <location evidence="1">Cell membrane</location>
        <topology evidence="1">Single-pass type I membrane protein</topology>
    </subcellularLocation>
</comment>
<sequence>MGPRSKVRTCDVRASAAARWALWAKSCCGCSSAARRVAISGEGGRRRRRSQPASISPSSGVGWCPGGGETAVLPCAPRATRGSSVRSRKRAAGSRFPDASLRPVRTPSREVNDGWTRATFRVWASPPLLLLWRAAFPEGGRHSAFLSLALTRAAYKLWIPNTNFDTASNWNQNRTPCAGDAVQFSADKMVSVLVRDNYAISDMLLPLDGEFVLASGAAFSAAGVGSDPACNSGEKGAPLLFQNPDRFSWLDPHLWSSATQASGHFSVDAERVPCSYDDVLFPRDGSFRVALGPDPNPVHVRSVSAVGQTFTRNEDLTAFLASREGRLRFHGPGMLRVGSQACTDESGCVCGNDETLPWICASLLQPLGGRCPQATCRDPVLPQGQCCHLCGAIVSLTHDPTFNLELYRTRLLDLFLKQPQYQGLQVAVSKVLREAHTEIQVVLVETEPQTGAAGRLGHVLLQDAVAQGGELGILTATLRQSGRPATGGSTLDQDRSGAWLASGAAAVVLLALLGTVGLLLHRSGRLRWTRHEQAEPASAGLPLGFRNPLFDVMVFKQQPQPSVEHLGSAQKVDIDTNFSYFVNPLFAGEAEAEA</sequence>
<dbReference type="InterPro" id="IPR026112">
    <property type="entry name" value="AMN"/>
</dbReference>
<evidence type="ECO:0000256" key="8">
    <source>
        <dbReference type="ARBA" id="ARBA00022989"/>
    </source>
</evidence>
<evidence type="ECO:0000256" key="9">
    <source>
        <dbReference type="ARBA" id="ARBA00023136"/>
    </source>
</evidence>
<feature type="compositionally biased region" description="Low complexity" evidence="10">
    <location>
        <begin position="51"/>
        <end position="60"/>
    </location>
</feature>
<evidence type="ECO:0000256" key="1">
    <source>
        <dbReference type="ARBA" id="ARBA00004251"/>
    </source>
</evidence>
<reference evidence="13" key="1">
    <citation type="submission" date="2025-08" db="UniProtKB">
        <authorList>
            <consortium name="RefSeq"/>
        </authorList>
    </citation>
    <scope>IDENTIFICATION</scope>
</reference>
<keyword evidence="4" id="KW-1003">Cell membrane</keyword>
<dbReference type="PANTHER" id="PTHR14995">
    <property type="entry name" value="AMNIONLESS"/>
    <property type="match status" value="1"/>
</dbReference>
<keyword evidence="12" id="KW-1185">Reference proteome</keyword>
<dbReference type="GeneID" id="101987448"/>
<protein>
    <recommendedName>
        <fullName evidence="2">Protein amnionless</fullName>
    </recommendedName>
</protein>
<keyword evidence="5 11" id="KW-0812">Transmembrane</keyword>
<name>A0ABM1TXP4_MICOH</name>
<keyword evidence="3" id="KW-0813">Transport</keyword>
<feature type="transmembrane region" description="Helical" evidence="11">
    <location>
        <begin position="499"/>
        <end position="520"/>
    </location>
</feature>
<feature type="region of interest" description="Disordered" evidence="10">
    <location>
        <begin position="78"/>
        <end position="108"/>
    </location>
</feature>
<evidence type="ECO:0000313" key="12">
    <source>
        <dbReference type="Proteomes" id="UP000694915"/>
    </source>
</evidence>